<evidence type="ECO:0008006" key="4">
    <source>
        <dbReference type="Google" id="ProtNLM"/>
    </source>
</evidence>
<organism evidence="2 3">
    <name type="scientific">Citrullus colocynthis</name>
    <name type="common">colocynth</name>
    <dbReference type="NCBI Taxonomy" id="252529"/>
    <lineage>
        <taxon>Eukaryota</taxon>
        <taxon>Viridiplantae</taxon>
        <taxon>Streptophyta</taxon>
        <taxon>Embryophyta</taxon>
        <taxon>Tracheophyta</taxon>
        <taxon>Spermatophyta</taxon>
        <taxon>Magnoliopsida</taxon>
        <taxon>eudicotyledons</taxon>
        <taxon>Gunneridae</taxon>
        <taxon>Pentapetalae</taxon>
        <taxon>rosids</taxon>
        <taxon>fabids</taxon>
        <taxon>Cucurbitales</taxon>
        <taxon>Cucurbitaceae</taxon>
        <taxon>Benincaseae</taxon>
        <taxon>Citrullus</taxon>
    </lineage>
</organism>
<name>A0ABP0Y0G6_9ROSI</name>
<keyword evidence="1" id="KW-0472">Membrane</keyword>
<gene>
    <name evidence="2" type="ORF">CITCOLO1_LOCUS5622</name>
</gene>
<reference evidence="2 3" key="1">
    <citation type="submission" date="2024-03" db="EMBL/GenBank/DDBJ databases">
        <authorList>
            <person name="Gkanogiannis A."/>
            <person name="Becerra Lopez-Lavalle L."/>
        </authorList>
    </citation>
    <scope>NUCLEOTIDE SEQUENCE [LARGE SCALE GENOMIC DNA]</scope>
</reference>
<evidence type="ECO:0000313" key="2">
    <source>
        <dbReference type="EMBL" id="CAK9313884.1"/>
    </source>
</evidence>
<dbReference type="EMBL" id="OZ021745">
    <property type="protein sequence ID" value="CAK9313884.1"/>
    <property type="molecule type" value="Genomic_DNA"/>
</dbReference>
<sequence length="189" mass="21193">MYRRLHIFIFVAVQPFTVHAYLVVVRWPRMSTILQVALLSAVKLSHTLSESIEPKLANSSVHSTRRREKTHIIIPQVYTAANCEFSASLVVICGSSWPCSCSSAASRLPFFRQIVPLPSCLYSSSSDCAFTVCCNRFCSFDPPPAQIFGLRVLELKEQGVSEEQAMAVANVWIAYYSFIHILLLNLFGQ</sequence>
<dbReference type="Proteomes" id="UP001642487">
    <property type="component" value="Chromosome 11"/>
</dbReference>
<feature type="transmembrane region" description="Helical" evidence="1">
    <location>
        <begin position="165"/>
        <end position="187"/>
    </location>
</feature>
<dbReference type="PANTHER" id="PTHR35693">
    <property type="entry name" value="EXPRESSED PROTEIN"/>
    <property type="match status" value="1"/>
</dbReference>
<protein>
    <recommendedName>
        <fullName evidence="4">Secreted protein</fullName>
    </recommendedName>
</protein>
<dbReference type="PANTHER" id="PTHR35693:SF1">
    <property type="entry name" value="EXPRESSED PROTEIN"/>
    <property type="match status" value="1"/>
</dbReference>
<keyword evidence="1" id="KW-0812">Transmembrane</keyword>
<evidence type="ECO:0000256" key="1">
    <source>
        <dbReference type="SAM" id="Phobius"/>
    </source>
</evidence>
<proteinExistence type="predicted"/>
<keyword evidence="3" id="KW-1185">Reference proteome</keyword>
<accession>A0ABP0Y0G6</accession>
<evidence type="ECO:0000313" key="3">
    <source>
        <dbReference type="Proteomes" id="UP001642487"/>
    </source>
</evidence>
<keyword evidence="1" id="KW-1133">Transmembrane helix</keyword>